<evidence type="ECO:0000313" key="1">
    <source>
        <dbReference type="EMBL" id="KRY96324.1"/>
    </source>
</evidence>
<sequence length="31" mass="3346">MSINMTRSAPSEKPNDTYISVAKIEAVDSCS</sequence>
<gene>
    <name evidence="1" type="ORF">T4B_14219</name>
</gene>
<accession>A0A0V1GDH4</accession>
<evidence type="ECO:0000313" key="2">
    <source>
        <dbReference type="Proteomes" id="UP000054805"/>
    </source>
</evidence>
<comment type="caution">
    <text evidence="1">The sequence shown here is derived from an EMBL/GenBank/DDBJ whole genome shotgun (WGS) entry which is preliminary data.</text>
</comment>
<dbReference type="Proteomes" id="UP000054805">
    <property type="component" value="Unassembled WGS sequence"/>
</dbReference>
<organism evidence="1 2">
    <name type="scientific">Trichinella pseudospiralis</name>
    <name type="common">Parasitic roundworm</name>
    <dbReference type="NCBI Taxonomy" id="6337"/>
    <lineage>
        <taxon>Eukaryota</taxon>
        <taxon>Metazoa</taxon>
        <taxon>Ecdysozoa</taxon>
        <taxon>Nematoda</taxon>
        <taxon>Enoplea</taxon>
        <taxon>Dorylaimia</taxon>
        <taxon>Trichinellida</taxon>
        <taxon>Trichinellidae</taxon>
        <taxon>Trichinella</taxon>
    </lineage>
</organism>
<dbReference type="EMBL" id="JYDS01003290">
    <property type="protein sequence ID" value="KRY96324.1"/>
    <property type="molecule type" value="Genomic_DNA"/>
</dbReference>
<reference evidence="1 2" key="1">
    <citation type="submission" date="2015-01" db="EMBL/GenBank/DDBJ databases">
        <title>Evolution of Trichinella species and genotypes.</title>
        <authorList>
            <person name="Korhonen P.K."/>
            <person name="Edoardo P."/>
            <person name="Giuseppe L.R."/>
            <person name="Gasser R.B."/>
        </authorList>
    </citation>
    <scope>NUCLEOTIDE SEQUENCE [LARGE SCALE GENOMIC DNA]</scope>
    <source>
        <strain evidence="1">ISS588</strain>
    </source>
</reference>
<proteinExistence type="predicted"/>
<keyword evidence="2" id="KW-1185">Reference proteome</keyword>
<dbReference type="AlphaFoldDB" id="A0A0V1GDH4"/>
<name>A0A0V1GDH4_TRIPS</name>
<protein>
    <submittedName>
        <fullName evidence="1">Uncharacterized protein</fullName>
    </submittedName>
</protein>